<proteinExistence type="predicted"/>
<dbReference type="Proteomes" id="UP001494902">
    <property type="component" value="Unassembled WGS sequence"/>
</dbReference>
<sequence>MRTITPCLWFDGNGEEAARYYCSILPDSGIDDITYYGPEMPGQEGAVLTVGFHLGGRAYTALNGGPQFPFTEAVSLQVHCETAEENDRFYDALVDGGETAPCGWLTDRYGFSWQIIPPGLLEWMNGDDRAAAQRVTKVMLATHGKLDPAALEAAHRG</sequence>
<protein>
    <submittedName>
        <fullName evidence="2">VOC family protein</fullName>
    </submittedName>
</protein>
<dbReference type="SUPFAM" id="SSF54593">
    <property type="entry name" value="Glyoxalase/Bleomycin resistance protein/Dihydroxybiphenyl dioxygenase"/>
    <property type="match status" value="1"/>
</dbReference>
<feature type="domain" description="PhnB-like" evidence="1">
    <location>
        <begin position="3"/>
        <end position="116"/>
    </location>
</feature>
<name>A0ABV1KGC0_9PSEU</name>
<dbReference type="PANTHER" id="PTHR33990">
    <property type="entry name" value="PROTEIN YJDN-RELATED"/>
    <property type="match status" value="1"/>
</dbReference>
<dbReference type="InterPro" id="IPR009725">
    <property type="entry name" value="3_dmu_93_MTrfase"/>
</dbReference>
<evidence type="ECO:0000259" key="1">
    <source>
        <dbReference type="Pfam" id="PF06983"/>
    </source>
</evidence>
<dbReference type="InterPro" id="IPR029068">
    <property type="entry name" value="Glyas_Bleomycin-R_OHBP_Dase"/>
</dbReference>
<dbReference type="CDD" id="cd06588">
    <property type="entry name" value="PhnB_like"/>
    <property type="match status" value="1"/>
</dbReference>
<keyword evidence="3" id="KW-1185">Reference proteome</keyword>
<gene>
    <name evidence="2" type="ORF">WIS52_23850</name>
</gene>
<dbReference type="Pfam" id="PF06983">
    <property type="entry name" value="3-dmu-9_3-mt"/>
    <property type="match status" value="1"/>
</dbReference>
<evidence type="ECO:0000313" key="3">
    <source>
        <dbReference type="Proteomes" id="UP001494902"/>
    </source>
</evidence>
<dbReference type="InterPro" id="IPR028973">
    <property type="entry name" value="PhnB-like"/>
</dbReference>
<dbReference type="EMBL" id="JBEDNQ010000011">
    <property type="protein sequence ID" value="MEQ3553517.1"/>
    <property type="molecule type" value="Genomic_DNA"/>
</dbReference>
<organism evidence="2 3">
    <name type="scientific">Pseudonocardia nematodicida</name>
    <dbReference type="NCBI Taxonomy" id="1206997"/>
    <lineage>
        <taxon>Bacteria</taxon>
        <taxon>Bacillati</taxon>
        <taxon>Actinomycetota</taxon>
        <taxon>Actinomycetes</taxon>
        <taxon>Pseudonocardiales</taxon>
        <taxon>Pseudonocardiaceae</taxon>
        <taxon>Pseudonocardia</taxon>
    </lineage>
</organism>
<dbReference type="RefSeq" id="WP_349300591.1">
    <property type="nucleotide sequence ID" value="NZ_JBEDNQ010000011.1"/>
</dbReference>
<dbReference type="Gene3D" id="3.10.180.10">
    <property type="entry name" value="2,3-Dihydroxybiphenyl 1,2-Dioxygenase, domain 1"/>
    <property type="match status" value="1"/>
</dbReference>
<accession>A0ABV1KGC0</accession>
<comment type="caution">
    <text evidence="2">The sequence shown here is derived from an EMBL/GenBank/DDBJ whole genome shotgun (WGS) entry which is preliminary data.</text>
</comment>
<dbReference type="PANTHER" id="PTHR33990:SF2">
    <property type="entry name" value="PHNB-LIKE DOMAIN-CONTAINING PROTEIN"/>
    <property type="match status" value="1"/>
</dbReference>
<dbReference type="PIRSF" id="PIRSF021700">
    <property type="entry name" value="3_dmu_93_MTrfase"/>
    <property type="match status" value="1"/>
</dbReference>
<reference evidence="2 3" key="1">
    <citation type="submission" date="2024-03" db="EMBL/GenBank/DDBJ databases">
        <title>Draft genome sequence of Pseudonocardia nematodicida JCM 31783.</title>
        <authorList>
            <person name="Butdee W."/>
            <person name="Duangmal K."/>
        </authorList>
    </citation>
    <scope>NUCLEOTIDE SEQUENCE [LARGE SCALE GENOMIC DNA]</scope>
    <source>
        <strain evidence="2 3">JCM 31783</strain>
    </source>
</reference>
<evidence type="ECO:0000313" key="2">
    <source>
        <dbReference type="EMBL" id="MEQ3553517.1"/>
    </source>
</evidence>